<accession>A0A8S9HIC7</accession>
<organism evidence="2 3">
    <name type="scientific">Brassica cretica</name>
    <name type="common">Mustard</name>
    <dbReference type="NCBI Taxonomy" id="69181"/>
    <lineage>
        <taxon>Eukaryota</taxon>
        <taxon>Viridiplantae</taxon>
        <taxon>Streptophyta</taxon>
        <taxon>Embryophyta</taxon>
        <taxon>Tracheophyta</taxon>
        <taxon>Spermatophyta</taxon>
        <taxon>Magnoliopsida</taxon>
        <taxon>eudicotyledons</taxon>
        <taxon>Gunneridae</taxon>
        <taxon>Pentapetalae</taxon>
        <taxon>rosids</taxon>
        <taxon>malvids</taxon>
        <taxon>Brassicales</taxon>
        <taxon>Brassicaceae</taxon>
        <taxon>Brassiceae</taxon>
        <taxon>Brassica</taxon>
    </lineage>
</organism>
<evidence type="ECO:0000313" key="3">
    <source>
        <dbReference type="Proteomes" id="UP000712281"/>
    </source>
</evidence>
<dbReference type="AlphaFoldDB" id="A0A8S9HIC7"/>
<protein>
    <submittedName>
        <fullName evidence="2">Uncharacterized protein</fullName>
    </submittedName>
</protein>
<evidence type="ECO:0000256" key="1">
    <source>
        <dbReference type="SAM" id="MobiDB-lite"/>
    </source>
</evidence>
<comment type="caution">
    <text evidence="2">The sequence shown here is derived from an EMBL/GenBank/DDBJ whole genome shotgun (WGS) entry which is preliminary data.</text>
</comment>
<dbReference type="Proteomes" id="UP000712281">
    <property type="component" value="Unassembled WGS sequence"/>
</dbReference>
<sequence length="113" mass="12994">MTPTESTTSCNVVRTLTHEEFAERHPHPPSPVFQNRSRFIYCSRSTKRERHRSTTSSAIDRRAPLTYRIHMPKIDVARLNAVRPQPKPSDNPPEATSTHSDDAKEIGFLWEEP</sequence>
<dbReference type="EMBL" id="QGKW02001940">
    <property type="protein sequence ID" value="KAF2556994.1"/>
    <property type="molecule type" value="Genomic_DNA"/>
</dbReference>
<name>A0A8S9HIC7_BRACR</name>
<proteinExistence type="predicted"/>
<evidence type="ECO:0000313" key="2">
    <source>
        <dbReference type="EMBL" id="KAF2556994.1"/>
    </source>
</evidence>
<feature type="region of interest" description="Disordered" evidence="1">
    <location>
        <begin position="78"/>
        <end position="113"/>
    </location>
</feature>
<reference evidence="2" key="1">
    <citation type="submission" date="2019-12" db="EMBL/GenBank/DDBJ databases">
        <title>Genome sequencing and annotation of Brassica cretica.</title>
        <authorList>
            <person name="Studholme D.J."/>
            <person name="Sarris P.F."/>
        </authorList>
    </citation>
    <scope>NUCLEOTIDE SEQUENCE</scope>
    <source>
        <strain evidence="2">PFS-001/15</strain>
        <tissue evidence="2">Leaf</tissue>
    </source>
</reference>
<gene>
    <name evidence="2" type="ORF">F2Q68_00015314</name>
</gene>